<evidence type="ECO:0000256" key="1">
    <source>
        <dbReference type="ARBA" id="ARBA00006739"/>
    </source>
</evidence>
<organism evidence="5 6">
    <name type="scientific">Kineobactrum sediminis</name>
    <dbReference type="NCBI Taxonomy" id="1905677"/>
    <lineage>
        <taxon>Bacteria</taxon>
        <taxon>Pseudomonadati</taxon>
        <taxon>Pseudomonadota</taxon>
        <taxon>Gammaproteobacteria</taxon>
        <taxon>Cellvibrionales</taxon>
        <taxon>Halieaceae</taxon>
        <taxon>Kineobactrum</taxon>
    </lineage>
</organism>
<dbReference type="Pfam" id="PF00535">
    <property type="entry name" value="Glycos_transf_2"/>
    <property type="match status" value="1"/>
</dbReference>
<protein>
    <recommendedName>
        <fullName evidence="4">Glycosyltransferase 2-like domain-containing protein</fullName>
    </recommendedName>
</protein>
<comment type="similarity">
    <text evidence="1">Belongs to the glycosyltransferase 2 family.</text>
</comment>
<dbReference type="Gene3D" id="3.90.550.10">
    <property type="entry name" value="Spore Coat Polysaccharide Biosynthesis Protein SpsA, Chain A"/>
    <property type="match status" value="1"/>
</dbReference>
<evidence type="ECO:0000259" key="4">
    <source>
        <dbReference type="Pfam" id="PF00535"/>
    </source>
</evidence>
<dbReference type="Proteomes" id="UP000234845">
    <property type="component" value="Unassembled WGS sequence"/>
</dbReference>
<dbReference type="AlphaFoldDB" id="A0A2N5XY16"/>
<dbReference type="SUPFAM" id="SSF53448">
    <property type="entry name" value="Nucleotide-diphospho-sugar transferases"/>
    <property type="match status" value="1"/>
</dbReference>
<evidence type="ECO:0000256" key="2">
    <source>
        <dbReference type="ARBA" id="ARBA00022676"/>
    </source>
</evidence>
<dbReference type="PANTHER" id="PTHR43179:SF12">
    <property type="entry name" value="GALACTOFURANOSYLTRANSFERASE GLFT2"/>
    <property type="match status" value="1"/>
</dbReference>
<comment type="caution">
    <text evidence="5">The sequence shown here is derived from an EMBL/GenBank/DDBJ whole genome shotgun (WGS) entry which is preliminary data.</text>
</comment>
<evidence type="ECO:0000256" key="3">
    <source>
        <dbReference type="ARBA" id="ARBA00022679"/>
    </source>
</evidence>
<accession>A0A2N5XY16</accession>
<dbReference type="PANTHER" id="PTHR43179">
    <property type="entry name" value="RHAMNOSYLTRANSFERASE WBBL"/>
    <property type="match status" value="1"/>
</dbReference>
<dbReference type="GO" id="GO:0016757">
    <property type="term" value="F:glycosyltransferase activity"/>
    <property type="evidence" value="ECO:0007669"/>
    <property type="project" value="UniProtKB-KW"/>
</dbReference>
<reference evidence="6" key="1">
    <citation type="submission" date="2017-11" db="EMBL/GenBank/DDBJ databases">
        <title>The draft genome sequence of Chromatocurvus sp. F02.</title>
        <authorList>
            <person name="Du Z.-J."/>
            <person name="Chang Y.-Q."/>
        </authorList>
    </citation>
    <scope>NUCLEOTIDE SEQUENCE [LARGE SCALE GENOMIC DNA]</scope>
    <source>
        <strain evidence="6">F02</strain>
    </source>
</reference>
<evidence type="ECO:0000313" key="6">
    <source>
        <dbReference type="Proteomes" id="UP000234845"/>
    </source>
</evidence>
<sequence>MSEQITHAPTVTSIVVTYYPEASELTPLLERLLQQTDRVILVDNTPGSHNPILDSICAESIARERCIIIRLQENLGIAEALNTGCERARELGTDFFLLSDQDSLPDNDMVAHLLECYRISRQRYGKVAAVGPTYTDLHTGLTYPFQTQIAGRFFYSHTLPTDEHPYIDALSLITSGTLIPVEALSEVGPMRQDLFMDYVDIEWCMRAKHLGFKLIGCGSARMSQRLGESSVRVWYFGWRNESLYGPLRLYYRLRNFVALTKDPKINWRWKIRSSWYSLGLIYTHLIYSNQRRAIATYSVKGITAGFKHKMGKYS</sequence>
<dbReference type="OrthoDB" id="9771846at2"/>
<dbReference type="InterPro" id="IPR029044">
    <property type="entry name" value="Nucleotide-diphossugar_trans"/>
</dbReference>
<keyword evidence="3" id="KW-0808">Transferase</keyword>
<evidence type="ECO:0000313" key="5">
    <source>
        <dbReference type="EMBL" id="PLW80999.1"/>
    </source>
</evidence>
<proteinExistence type="inferred from homology"/>
<gene>
    <name evidence="5" type="ORF">CWI75_17630</name>
</gene>
<dbReference type="CDD" id="cd02526">
    <property type="entry name" value="GT2_RfbF_like"/>
    <property type="match status" value="1"/>
</dbReference>
<dbReference type="InterPro" id="IPR001173">
    <property type="entry name" value="Glyco_trans_2-like"/>
</dbReference>
<keyword evidence="6" id="KW-1185">Reference proteome</keyword>
<name>A0A2N5XY16_9GAMM</name>
<feature type="domain" description="Glycosyltransferase 2-like" evidence="4">
    <location>
        <begin position="13"/>
        <end position="115"/>
    </location>
</feature>
<dbReference type="EMBL" id="PKLZ01000018">
    <property type="protein sequence ID" value="PLW80999.1"/>
    <property type="molecule type" value="Genomic_DNA"/>
</dbReference>
<dbReference type="RefSeq" id="WP_101522852.1">
    <property type="nucleotide sequence ID" value="NZ_PKLZ01000018.1"/>
</dbReference>
<keyword evidence="2" id="KW-0328">Glycosyltransferase</keyword>